<gene>
    <name evidence="1" type="ORF">DH2020_025088</name>
</gene>
<dbReference type="Proteomes" id="UP001318860">
    <property type="component" value="Unassembled WGS sequence"/>
</dbReference>
<dbReference type="EMBL" id="JABTTQ020000171">
    <property type="protein sequence ID" value="KAK6141170.1"/>
    <property type="molecule type" value="Genomic_DNA"/>
</dbReference>
<comment type="caution">
    <text evidence="1">The sequence shown here is derived from an EMBL/GenBank/DDBJ whole genome shotgun (WGS) entry which is preliminary data.</text>
</comment>
<proteinExistence type="predicted"/>
<reference evidence="1 2" key="1">
    <citation type="journal article" date="2021" name="Comput. Struct. Biotechnol. J.">
        <title>De novo genome assembly of the potent medicinal plant Rehmannia glutinosa using nanopore technology.</title>
        <authorList>
            <person name="Ma L."/>
            <person name="Dong C."/>
            <person name="Song C."/>
            <person name="Wang X."/>
            <person name="Zheng X."/>
            <person name="Niu Y."/>
            <person name="Chen S."/>
            <person name="Feng W."/>
        </authorList>
    </citation>
    <scope>NUCLEOTIDE SEQUENCE [LARGE SCALE GENOMIC DNA]</scope>
    <source>
        <strain evidence="1">DH-2019</strain>
    </source>
</reference>
<sequence>MLPFFPCLPLPQSRSVGNQRPRFMMCICNLSIACAPMASIMVDDNGRFLIGRKREPEKCDAFQKNSPLAIDMSTAILKLSESGELQKIHENGFVRRRLIVRERKGKNPRPISFI</sequence>
<organism evidence="1 2">
    <name type="scientific">Rehmannia glutinosa</name>
    <name type="common">Chinese foxglove</name>
    <dbReference type="NCBI Taxonomy" id="99300"/>
    <lineage>
        <taxon>Eukaryota</taxon>
        <taxon>Viridiplantae</taxon>
        <taxon>Streptophyta</taxon>
        <taxon>Embryophyta</taxon>
        <taxon>Tracheophyta</taxon>
        <taxon>Spermatophyta</taxon>
        <taxon>Magnoliopsida</taxon>
        <taxon>eudicotyledons</taxon>
        <taxon>Gunneridae</taxon>
        <taxon>Pentapetalae</taxon>
        <taxon>asterids</taxon>
        <taxon>lamiids</taxon>
        <taxon>Lamiales</taxon>
        <taxon>Orobanchaceae</taxon>
        <taxon>Rehmannieae</taxon>
        <taxon>Rehmannia</taxon>
    </lineage>
</organism>
<accession>A0ABR0W0U3</accession>
<evidence type="ECO:0000313" key="2">
    <source>
        <dbReference type="Proteomes" id="UP001318860"/>
    </source>
</evidence>
<name>A0ABR0W0U3_REHGL</name>
<keyword evidence="2" id="KW-1185">Reference proteome</keyword>
<evidence type="ECO:0000313" key="1">
    <source>
        <dbReference type="EMBL" id="KAK6141170.1"/>
    </source>
</evidence>
<protein>
    <submittedName>
        <fullName evidence="1">Uncharacterized protein</fullName>
    </submittedName>
</protein>